<evidence type="ECO:0000313" key="14">
    <source>
        <dbReference type="Proteomes" id="UP000646579"/>
    </source>
</evidence>
<dbReference type="SUPFAM" id="SSF51735">
    <property type="entry name" value="NAD(P)-binding Rossmann-fold domains"/>
    <property type="match status" value="1"/>
</dbReference>
<dbReference type="InterPro" id="IPR013328">
    <property type="entry name" value="6PGD_dom2"/>
</dbReference>
<gene>
    <name evidence="13" type="ORF">GCM10007989_34740</name>
</gene>
<dbReference type="PANTHER" id="PTHR21708:SF26">
    <property type="entry name" value="2-DEHYDROPANTOATE 2-REDUCTASE"/>
    <property type="match status" value="1"/>
</dbReference>
<evidence type="ECO:0000256" key="2">
    <source>
        <dbReference type="ARBA" id="ARBA00007870"/>
    </source>
</evidence>
<evidence type="ECO:0000256" key="9">
    <source>
        <dbReference type="ARBA" id="ARBA00048793"/>
    </source>
</evidence>
<dbReference type="Gene3D" id="3.40.50.720">
    <property type="entry name" value="NAD(P)-binding Rossmann-like Domain"/>
    <property type="match status" value="1"/>
</dbReference>
<reference evidence="13" key="1">
    <citation type="journal article" date="2014" name="Int. J. Syst. Evol. Microbiol.">
        <title>Complete genome sequence of Corynebacterium casei LMG S-19264T (=DSM 44701T), isolated from a smear-ripened cheese.</title>
        <authorList>
            <consortium name="US DOE Joint Genome Institute (JGI-PGF)"/>
            <person name="Walter F."/>
            <person name="Albersmeier A."/>
            <person name="Kalinowski J."/>
            <person name="Ruckert C."/>
        </authorList>
    </citation>
    <scope>NUCLEOTIDE SEQUENCE</scope>
    <source>
        <strain evidence="13">KCTC 32437</strain>
    </source>
</reference>
<dbReference type="GO" id="GO:0005737">
    <property type="term" value="C:cytoplasm"/>
    <property type="evidence" value="ECO:0007669"/>
    <property type="project" value="TreeGrafter"/>
</dbReference>
<comment type="function">
    <text evidence="10">Catalyzes the NADPH-dependent reduction of ketopantoate into pantoic acid.</text>
</comment>
<dbReference type="PANTHER" id="PTHR21708">
    <property type="entry name" value="PROBABLE 2-DEHYDROPANTOATE 2-REDUCTASE"/>
    <property type="match status" value="1"/>
</dbReference>
<reference evidence="13" key="2">
    <citation type="submission" date="2020-09" db="EMBL/GenBank/DDBJ databases">
        <authorList>
            <person name="Sun Q."/>
            <person name="Kim S."/>
        </authorList>
    </citation>
    <scope>NUCLEOTIDE SEQUENCE</scope>
    <source>
        <strain evidence="13">KCTC 32437</strain>
    </source>
</reference>
<evidence type="ECO:0000259" key="12">
    <source>
        <dbReference type="Pfam" id="PF08546"/>
    </source>
</evidence>
<evidence type="ECO:0000313" key="13">
    <source>
        <dbReference type="EMBL" id="GHA35768.1"/>
    </source>
</evidence>
<keyword evidence="5 10" id="KW-0566">Pantothenate biosynthesis</keyword>
<dbReference type="InterPro" id="IPR013332">
    <property type="entry name" value="KPR_N"/>
</dbReference>
<dbReference type="InterPro" id="IPR008927">
    <property type="entry name" value="6-PGluconate_DH-like_C_sf"/>
</dbReference>
<organism evidence="13 14">
    <name type="scientific">Devosia pacifica</name>
    <dbReference type="NCBI Taxonomy" id="1335967"/>
    <lineage>
        <taxon>Bacteria</taxon>
        <taxon>Pseudomonadati</taxon>
        <taxon>Pseudomonadota</taxon>
        <taxon>Alphaproteobacteria</taxon>
        <taxon>Hyphomicrobiales</taxon>
        <taxon>Devosiaceae</taxon>
        <taxon>Devosia</taxon>
    </lineage>
</organism>
<protein>
    <recommendedName>
        <fullName evidence="4 10">2-dehydropantoate 2-reductase</fullName>
        <ecNumber evidence="3 10">1.1.1.169</ecNumber>
    </recommendedName>
    <alternativeName>
        <fullName evidence="8 10">Ketopantoate reductase</fullName>
    </alternativeName>
</protein>
<dbReference type="NCBIfam" id="NF005091">
    <property type="entry name" value="PRK06522.2-2"/>
    <property type="match status" value="1"/>
</dbReference>
<dbReference type="AlphaFoldDB" id="A0A918SDD7"/>
<evidence type="ECO:0000256" key="3">
    <source>
        <dbReference type="ARBA" id="ARBA00013014"/>
    </source>
</evidence>
<keyword evidence="7 10" id="KW-0560">Oxidoreductase</keyword>
<dbReference type="Gene3D" id="1.10.1040.10">
    <property type="entry name" value="N-(1-d-carboxylethyl)-l-norvaline Dehydrogenase, domain 2"/>
    <property type="match status" value="1"/>
</dbReference>
<dbReference type="InterPro" id="IPR013752">
    <property type="entry name" value="KPA_reductase"/>
</dbReference>
<name>A0A918SDD7_9HYPH</name>
<evidence type="ECO:0000256" key="8">
    <source>
        <dbReference type="ARBA" id="ARBA00032024"/>
    </source>
</evidence>
<dbReference type="RefSeq" id="WP_189427057.1">
    <property type="nucleotide sequence ID" value="NZ_BMZE01000004.1"/>
</dbReference>
<keyword evidence="14" id="KW-1185">Reference proteome</keyword>
<evidence type="ECO:0000256" key="10">
    <source>
        <dbReference type="RuleBase" id="RU362068"/>
    </source>
</evidence>
<dbReference type="SUPFAM" id="SSF48179">
    <property type="entry name" value="6-phosphogluconate dehydrogenase C-terminal domain-like"/>
    <property type="match status" value="1"/>
</dbReference>
<evidence type="ECO:0000256" key="5">
    <source>
        <dbReference type="ARBA" id="ARBA00022655"/>
    </source>
</evidence>
<dbReference type="GO" id="GO:0008677">
    <property type="term" value="F:2-dehydropantoate 2-reductase activity"/>
    <property type="evidence" value="ECO:0007669"/>
    <property type="project" value="UniProtKB-EC"/>
</dbReference>
<evidence type="ECO:0000259" key="11">
    <source>
        <dbReference type="Pfam" id="PF02558"/>
    </source>
</evidence>
<comment type="pathway">
    <text evidence="1 10">Cofactor biosynthesis; (R)-pantothenate biosynthesis; (R)-pantoate from 3-methyl-2-oxobutanoate: step 2/2.</text>
</comment>
<evidence type="ECO:0000256" key="1">
    <source>
        <dbReference type="ARBA" id="ARBA00004994"/>
    </source>
</evidence>
<dbReference type="EMBL" id="BMZE01000004">
    <property type="protein sequence ID" value="GHA35768.1"/>
    <property type="molecule type" value="Genomic_DNA"/>
</dbReference>
<sequence>MTSIAIIGPGALGGTVACWLAQDREHRITICARTPFERLEVETPKGTLRATPEVATDPASVQAPVDWVVVATKAYDASSAALWLKPLLGPATRVIVLQNGVERVAHFAGHVPEDRIVPAVADIPAARSAPGHMVQHRLGWIVVPHGANGDAAVQLFAGTEIDVSAVPDWQSRAWAKLCLNCAGAFTTLTMRATGPVWSREVETLVRGLVAECVDVGRAEGAMLEDSLIDQVVEGARNAPEGAGNSMYADRLAGRPMELDARNGVIVRLGQKHNIETPINALFVTLLSASGSPWIDRQQD</sequence>
<keyword evidence="6 10" id="KW-0521">NADP</keyword>
<dbReference type="NCBIfam" id="TIGR00745">
    <property type="entry name" value="apbA_panE"/>
    <property type="match status" value="1"/>
</dbReference>
<dbReference type="Pfam" id="PF08546">
    <property type="entry name" value="ApbA_C"/>
    <property type="match status" value="1"/>
</dbReference>
<evidence type="ECO:0000256" key="7">
    <source>
        <dbReference type="ARBA" id="ARBA00023002"/>
    </source>
</evidence>
<proteinExistence type="inferred from homology"/>
<dbReference type="InterPro" id="IPR051402">
    <property type="entry name" value="KPR-Related"/>
</dbReference>
<feature type="domain" description="Ketopantoate reductase N-terminal" evidence="11">
    <location>
        <begin position="4"/>
        <end position="145"/>
    </location>
</feature>
<comment type="similarity">
    <text evidence="2 10">Belongs to the ketopantoate reductase family.</text>
</comment>
<dbReference type="Proteomes" id="UP000646579">
    <property type="component" value="Unassembled WGS sequence"/>
</dbReference>
<accession>A0A918SDD7</accession>
<dbReference type="InterPro" id="IPR003710">
    <property type="entry name" value="ApbA"/>
</dbReference>
<evidence type="ECO:0000256" key="4">
    <source>
        <dbReference type="ARBA" id="ARBA00019465"/>
    </source>
</evidence>
<feature type="domain" description="Ketopantoate reductase C-terminal" evidence="12">
    <location>
        <begin position="168"/>
        <end position="288"/>
    </location>
</feature>
<comment type="catalytic activity">
    <reaction evidence="9 10">
        <text>(R)-pantoate + NADP(+) = 2-dehydropantoate + NADPH + H(+)</text>
        <dbReference type="Rhea" id="RHEA:16233"/>
        <dbReference type="ChEBI" id="CHEBI:11561"/>
        <dbReference type="ChEBI" id="CHEBI:15378"/>
        <dbReference type="ChEBI" id="CHEBI:15980"/>
        <dbReference type="ChEBI" id="CHEBI:57783"/>
        <dbReference type="ChEBI" id="CHEBI:58349"/>
        <dbReference type="EC" id="1.1.1.169"/>
    </reaction>
</comment>
<dbReference type="EC" id="1.1.1.169" evidence="3 10"/>
<comment type="caution">
    <text evidence="13">The sequence shown here is derived from an EMBL/GenBank/DDBJ whole genome shotgun (WGS) entry which is preliminary data.</text>
</comment>
<dbReference type="InterPro" id="IPR036291">
    <property type="entry name" value="NAD(P)-bd_dom_sf"/>
</dbReference>
<dbReference type="Pfam" id="PF02558">
    <property type="entry name" value="ApbA"/>
    <property type="match status" value="1"/>
</dbReference>
<evidence type="ECO:0000256" key="6">
    <source>
        <dbReference type="ARBA" id="ARBA00022857"/>
    </source>
</evidence>
<dbReference type="GO" id="GO:0015940">
    <property type="term" value="P:pantothenate biosynthetic process"/>
    <property type="evidence" value="ECO:0007669"/>
    <property type="project" value="UniProtKB-KW"/>
</dbReference>